<evidence type="ECO:0000256" key="2">
    <source>
        <dbReference type="SAM" id="SignalP"/>
    </source>
</evidence>
<comment type="caution">
    <text evidence="3">The sequence shown here is derived from an EMBL/GenBank/DDBJ whole genome shotgun (WGS) entry which is preliminary data.</text>
</comment>
<dbReference type="Proteomes" id="UP001642484">
    <property type="component" value="Unassembled WGS sequence"/>
</dbReference>
<feature type="chain" id="PRO_5045823830" evidence="2">
    <location>
        <begin position="21"/>
        <end position="124"/>
    </location>
</feature>
<keyword evidence="4" id="KW-1185">Reference proteome</keyword>
<gene>
    <name evidence="3" type="ORF">CCMP2556_LOCUS7257</name>
</gene>
<keyword evidence="2" id="KW-0732">Signal</keyword>
<name>A0ABP0IPR9_9DINO</name>
<feature type="signal peptide" evidence="2">
    <location>
        <begin position="1"/>
        <end position="20"/>
    </location>
</feature>
<feature type="non-terminal residue" evidence="3">
    <location>
        <position position="124"/>
    </location>
</feature>
<evidence type="ECO:0000256" key="1">
    <source>
        <dbReference type="SAM" id="MobiDB-lite"/>
    </source>
</evidence>
<dbReference type="EMBL" id="CAXAMN010003202">
    <property type="protein sequence ID" value="CAK9003370.1"/>
    <property type="molecule type" value="Genomic_DNA"/>
</dbReference>
<reference evidence="3 4" key="1">
    <citation type="submission" date="2024-02" db="EMBL/GenBank/DDBJ databases">
        <authorList>
            <person name="Chen Y."/>
            <person name="Shah S."/>
            <person name="Dougan E. K."/>
            <person name="Thang M."/>
            <person name="Chan C."/>
        </authorList>
    </citation>
    <scope>NUCLEOTIDE SEQUENCE [LARGE SCALE GENOMIC DNA]</scope>
</reference>
<proteinExistence type="predicted"/>
<sequence>MMIWLRVAAFSAVVAALATATSPWQEGAAAESCENDCGQGLFQKSLARVGQGRSMQATNPLDKRVYLIMCWHKSGSNLIRNTMRWIFDLLGVTDACRSARARGRRETDEGGGRRRWGEGEGEIV</sequence>
<feature type="compositionally biased region" description="Basic and acidic residues" evidence="1">
    <location>
        <begin position="104"/>
        <end position="118"/>
    </location>
</feature>
<evidence type="ECO:0000313" key="3">
    <source>
        <dbReference type="EMBL" id="CAK9003370.1"/>
    </source>
</evidence>
<accession>A0ABP0IPR9</accession>
<protein>
    <submittedName>
        <fullName evidence="3">Uncharacterized protein</fullName>
    </submittedName>
</protein>
<organism evidence="3 4">
    <name type="scientific">Durusdinium trenchii</name>
    <dbReference type="NCBI Taxonomy" id="1381693"/>
    <lineage>
        <taxon>Eukaryota</taxon>
        <taxon>Sar</taxon>
        <taxon>Alveolata</taxon>
        <taxon>Dinophyceae</taxon>
        <taxon>Suessiales</taxon>
        <taxon>Symbiodiniaceae</taxon>
        <taxon>Durusdinium</taxon>
    </lineage>
</organism>
<evidence type="ECO:0000313" key="4">
    <source>
        <dbReference type="Proteomes" id="UP001642484"/>
    </source>
</evidence>
<feature type="region of interest" description="Disordered" evidence="1">
    <location>
        <begin position="101"/>
        <end position="124"/>
    </location>
</feature>